<comment type="caution">
    <text evidence="1">The sequence shown here is derived from an EMBL/GenBank/DDBJ whole genome shotgun (WGS) entry which is preliminary data.</text>
</comment>
<evidence type="ECO:0000313" key="1">
    <source>
        <dbReference type="EMBL" id="RNA26280.1"/>
    </source>
</evidence>
<accession>A0A3M7RS90</accession>
<dbReference type="OrthoDB" id="6158742at2759"/>
<dbReference type="EMBL" id="REGN01002767">
    <property type="protein sequence ID" value="RNA26280.1"/>
    <property type="molecule type" value="Genomic_DNA"/>
</dbReference>
<protein>
    <submittedName>
        <fullName evidence="1">Uncharacterized protein</fullName>
    </submittedName>
</protein>
<reference evidence="1 2" key="1">
    <citation type="journal article" date="2018" name="Sci. Rep.">
        <title>Genomic signatures of local adaptation to the degree of environmental predictability in rotifers.</title>
        <authorList>
            <person name="Franch-Gras L."/>
            <person name="Hahn C."/>
            <person name="Garcia-Roger E.M."/>
            <person name="Carmona M.J."/>
            <person name="Serra M."/>
            <person name="Gomez A."/>
        </authorList>
    </citation>
    <scope>NUCLEOTIDE SEQUENCE [LARGE SCALE GENOMIC DNA]</scope>
    <source>
        <strain evidence="1">HYR1</strain>
    </source>
</reference>
<dbReference type="AlphaFoldDB" id="A0A3M7RS90"/>
<proteinExistence type="predicted"/>
<organism evidence="1 2">
    <name type="scientific">Brachionus plicatilis</name>
    <name type="common">Marine rotifer</name>
    <name type="synonym">Brachionus muelleri</name>
    <dbReference type="NCBI Taxonomy" id="10195"/>
    <lineage>
        <taxon>Eukaryota</taxon>
        <taxon>Metazoa</taxon>
        <taxon>Spiralia</taxon>
        <taxon>Gnathifera</taxon>
        <taxon>Rotifera</taxon>
        <taxon>Eurotatoria</taxon>
        <taxon>Monogononta</taxon>
        <taxon>Pseudotrocha</taxon>
        <taxon>Ploima</taxon>
        <taxon>Brachionidae</taxon>
        <taxon>Brachionus</taxon>
    </lineage>
</organism>
<evidence type="ECO:0000313" key="2">
    <source>
        <dbReference type="Proteomes" id="UP000276133"/>
    </source>
</evidence>
<keyword evidence="2" id="KW-1185">Reference proteome</keyword>
<gene>
    <name evidence="1" type="ORF">BpHYR1_025133</name>
</gene>
<name>A0A3M7RS90_BRAPC</name>
<dbReference type="Proteomes" id="UP000276133">
    <property type="component" value="Unassembled WGS sequence"/>
</dbReference>
<sequence length="233" mass="27517">MSNSKQSIAELTSWIYFKLRYFKMQKRDKIEAILKIDKLADKFIQKSQNNSKRNLNVNHKKSVFESLVSVKSPSNDKASKQTLGSLGSILIDQNRYSKNRSKSYDQKLTINQLPETPVTDLKKIQRNQIYALNQIMTKLEHDNFIKIKRANLKTKNKKRIHFNRIQLTNSDLVRSLKILWPINSKKYFLLFNQSNRLELAIPSSKINPLYRIKKITDKLWLALYLRLVTYKQL</sequence>